<accession>A0ABQ9MJF8</accession>
<organism evidence="1 2">
    <name type="scientific">Hevea brasiliensis</name>
    <name type="common">Para rubber tree</name>
    <name type="synonym">Siphonia brasiliensis</name>
    <dbReference type="NCBI Taxonomy" id="3981"/>
    <lineage>
        <taxon>Eukaryota</taxon>
        <taxon>Viridiplantae</taxon>
        <taxon>Streptophyta</taxon>
        <taxon>Embryophyta</taxon>
        <taxon>Tracheophyta</taxon>
        <taxon>Spermatophyta</taxon>
        <taxon>Magnoliopsida</taxon>
        <taxon>eudicotyledons</taxon>
        <taxon>Gunneridae</taxon>
        <taxon>Pentapetalae</taxon>
        <taxon>rosids</taxon>
        <taxon>fabids</taxon>
        <taxon>Malpighiales</taxon>
        <taxon>Euphorbiaceae</taxon>
        <taxon>Crotonoideae</taxon>
        <taxon>Micrandreae</taxon>
        <taxon>Hevea</taxon>
    </lineage>
</organism>
<name>A0ABQ9MJF8_HEVBR</name>
<keyword evidence="2" id="KW-1185">Reference proteome</keyword>
<dbReference type="Proteomes" id="UP001174677">
    <property type="component" value="Chromosome 6"/>
</dbReference>
<dbReference type="EMBL" id="JARPOI010000006">
    <property type="protein sequence ID" value="KAJ9179110.1"/>
    <property type="molecule type" value="Genomic_DNA"/>
</dbReference>
<comment type="caution">
    <text evidence="1">The sequence shown here is derived from an EMBL/GenBank/DDBJ whole genome shotgun (WGS) entry which is preliminary data.</text>
</comment>
<protein>
    <recommendedName>
        <fullName evidence="3">Secreted protein</fullName>
    </recommendedName>
</protein>
<proteinExistence type="predicted"/>
<sequence>MHHLHKRCHIMIMSRNAMKTKAAFMPFCSLCAAAVAATRPASAVWSAAAALLEEMVELGKKKEGFFV</sequence>
<evidence type="ECO:0000313" key="1">
    <source>
        <dbReference type="EMBL" id="KAJ9179110.1"/>
    </source>
</evidence>
<evidence type="ECO:0008006" key="3">
    <source>
        <dbReference type="Google" id="ProtNLM"/>
    </source>
</evidence>
<reference evidence="1" key="1">
    <citation type="journal article" date="2023" name="Plant Biotechnol. J.">
        <title>Chromosome-level wild Hevea brasiliensis genome provides new tools for genomic-assisted breeding and valuable loci to elevate rubber yield.</title>
        <authorList>
            <person name="Cheng H."/>
            <person name="Song X."/>
            <person name="Hu Y."/>
            <person name="Wu T."/>
            <person name="Yang Q."/>
            <person name="An Z."/>
            <person name="Feng S."/>
            <person name="Deng Z."/>
            <person name="Wu W."/>
            <person name="Zeng X."/>
            <person name="Tu M."/>
            <person name="Wang X."/>
            <person name="Huang H."/>
        </authorList>
    </citation>
    <scope>NUCLEOTIDE SEQUENCE</scope>
    <source>
        <strain evidence="1">MT/VB/25A 57/8</strain>
    </source>
</reference>
<evidence type="ECO:0000313" key="2">
    <source>
        <dbReference type="Proteomes" id="UP001174677"/>
    </source>
</evidence>
<gene>
    <name evidence="1" type="ORF">P3X46_010933</name>
</gene>